<evidence type="ECO:0000313" key="2">
    <source>
        <dbReference type="Proteomes" id="UP000291404"/>
    </source>
</evidence>
<comment type="caution">
    <text evidence="1">The sequence shown here is derived from an EMBL/GenBank/DDBJ whole genome shotgun (WGS) entry which is preliminary data.</text>
</comment>
<organism evidence="1 2">
    <name type="scientific">Hamiltosporidium magnivora</name>
    <dbReference type="NCBI Taxonomy" id="148818"/>
    <lineage>
        <taxon>Eukaryota</taxon>
        <taxon>Fungi</taxon>
        <taxon>Fungi incertae sedis</taxon>
        <taxon>Microsporidia</taxon>
        <taxon>Dubosqiidae</taxon>
        <taxon>Hamiltosporidium</taxon>
    </lineage>
</organism>
<gene>
    <name evidence="1" type="ORF">CWI36_1154p0010</name>
</gene>
<protein>
    <submittedName>
        <fullName evidence="1">Uncharacterized protein</fullName>
    </submittedName>
</protein>
<keyword evidence="2" id="KW-1185">Reference proteome</keyword>
<dbReference type="EMBL" id="PITI01001154">
    <property type="protein sequence ID" value="TBU02254.1"/>
    <property type="molecule type" value="Genomic_DNA"/>
</dbReference>
<dbReference type="Proteomes" id="UP000291404">
    <property type="component" value="Unassembled WGS sequence"/>
</dbReference>
<sequence length="390" mass="45297">MSYLCKIFFPITLSIFSFHISRFGYCSIHRDSVIKYTQSNRTDASDFDPLICPNPPFNTKYASSVSHLLPNETDFEFCDHSGNIYNELPLDGCCEHPDNPIFESYKENRDRPEERSYDEAYTLSEDLMPLSYDEKNNFCGKTSSNTINTESEKNDFLPSEEGKIEAGEVPDFECGSQYVKSIFETPVKNPEHKNEDQIFGSRDQLYESISGIYDRKSDNGSEDSSYESCIQFEEHSIESYDEDINKKGDNLLYEAWCQSDEGILEMNDKNSDNGSEDLSLENYRSEIESKNSISDSLKEFLKNHITNQGEPHTDFILNFLLEIFSNAEIKTILTEIIARKKIEIVRDKCTLIQNFFETLKTTDEDQWDEKFAKHKPQYKELKRQYDQLNI</sequence>
<proteinExistence type="predicted"/>
<accession>A0A4Q9L467</accession>
<reference evidence="1 2" key="1">
    <citation type="submission" date="2017-12" db="EMBL/GenBank/DDBJ databases">
        <authorList>
            <person name="Pombert J.-F."/>
            <person name="Haag K.L."/>
            <person name="Ebert D."/>
        </authorList>
    </citation>
    <scope>NUCLEOTIDE SEQUENCE [LARGE SCALE GENOMIC DNA]</scope>
    <source>
        <strain evidence="1">BE-OM-2</strain>
    </source>
</reference>
<evidence type="ECO:0000313" key="1">
    <source>
        <dbReference type="EMBL" id="TBU02254.1"/>
    </source>
</evidence>
<name>A0A4Q9L467_9MICR</name>
<dbReference type="VEuPathDB" id="MicrosporidiaDB:CWI36_1154p0010"/>
<dbReference type="VEuPathDB" id="MicrosporidiaDB:CWI39_0672p0010"/>
<dbReference type="AlphaFoldDB" id="A0A4Q9L467"/>